<evidence type="ECO:0000313" key="2">
    <source>
        <dbReference type="EMBL" id="KPM48936.1"/>
    </source>
</evidence>
<evidence type="ECO:0008006" key="4">
    <source>
        <dbReference type="Google" id="ProtNLM"/>
    </source>
</evidence>
<name>A0A0P7C2Q2_9BACT</name>
<dbReference type="InterPro" id="IPR010520">
    <property type="entry name" value="FrsA-like"/>
</dbReference>
<dbReference type="Gene3D" id="1.20.1440.110">
    <property type="entry name" value="acylaminoacyl peptidase"/>
    <property type="match status" value="1"/>
</dbReference>
<comment type="caution">
    <text evidence="2">The sequence shown here is derived from an EMBL/GenBank/DDBJ whole genome shotgun (WGS) entry which is preliminary data.</text>
</comment>
<reference evidence="2 3" key="1">
    <citation type="submission" date="2015-07" db="EMBL/GenBank/DDBJ databases">
        <title>The draft genome sequence of Leadbetterella sp. JN14-9.</title>
        <authorList>
            <person name="Liu Y."/>
            <person name="Du J."/>
            <person name="Shao Z."/>
        </authorList>
    </citation>
    <scope>NUCLEOTIDE SEQUENCE [LARGE SCALE GENOMIC DNA]</scope>
    <source>
        <strain evidence="2 3">JN14-9</strain>
    </source>
</reference>
<organism evidence="2 3">
    <name type="scientific">Jiulongibacter sediminis</name>
    <dbReference type="NCBI Taxonomy" id="1605367"/>
    <lineage>
        <taxon>Bacteria</taxon>
        <taxon>Pseudomonadati</taxon>
        <taxon>Bacteroidota</taxon>
        <taxon>Cytophagia</taxon>
        <taxon>Cytophagales</taxon>
        <taxon>Leadbetterellaceae</taxon>
        <taxon>Jiulongibacter</taxon>
    </lineage>
</organism>
<protein>
    <recommendedName>
        <fullName evidence="4">Alpha/beta hydrolase</fullName>
    </recommendedName>
</protein>
<dbReference type="PANTHER" id="PTHR22946">
    <property type="entry name" value="DIENELACTONE HYDROLASE DOMAIN-CONTAINING PROTEIN-RELATED"/>
    <property type="match status" value="1"/>
</dbReference>
<sequence>MWHYFPGHYMPSYQVNRALTQAHYGGGEFAEILEVASEIDPENRETFNLAWLKKGNEVFEWAEAYEKKKAFVSARRTYLRAFNYLRSAEFFMNLHDERKNETYIKAREAFLRAIKYFDEKPLQIEVPFEGSFLPGYLFKPTGVKNPPVMLMFGGLDSLAEELYFGIGNHLNERGIALLAVDGPGQGAALRLNHIHSRYDFNVAGTAVLDWILENLGDEVDTSRVGIAGVSMGGYMAARCAAFEPRFKVCMIFGAVWSYYSVWAGRSGKHPLAEIVMHIMDAESYEEVLEKLKGYTLENGVAEKISMPTFIMHGGGDKQNFVSHAIELEKHLTCEHEMKIVPEGQSGAQHCQVDDFMPTLDMYDWIAEKIKA</sequence>
<dbReference type="Gene3D" id="3.40.50.1820">
    <property type="entry name" value="alpha/beta hydrolase"/>
    <property type="match status" value="1"/>
</dbReference>
<dbReference type="OrthoDB" id="9812921at2"/>
<dbReference type="AlphaFoldDB" id="A0A0P7C2Q2"/>
<gene>
    <name evidence="2" type="ORF">AFM12_10305</name>
</gene>
<dbReference type="InterPro" id="IPR050261">
    <property type="entry name" value="FrsA_esterase"/>
</dbReference>
<dbReference type="Pfam" id="PF06500">
    <property type="entry name" value="FrsA-like"/>
    <property type="match status" value="1"/>
</dbReference>
<accession>A0A0P7C2Q2</accession>
<proteinExistence type="predicted"/>
<keyword evidence="1" id="KW-0378">Hydrolase</keyword>
<dbReference type="Proteomes" id="UP000050454">
    <property type="component" value="Unassembled WGS sequence"/>
</dbReference>
<keyword evidence="3" id="KW-1185">Reference proteome</keyword>
<dbReference type="InterPro" id="IPR029058">
    <property type="entry name" value="AB_hydrolase_fold"/>
</dbReference>
<dbReference type="STRING" id="1605367.AFM12_10305"/>
<dbReference type="SUPFAM" id="SSF53474">
    <property type="entry name" value="alpha/beta-Hydrolases"/>
    <property type="match status" value="1"/>
</dbReference>
<dbReference type="PANTHER" id="PTHR22946:SF12">
    <property type="entry name" value="CONIDIAL PIGMENT BIOSYNTHESIS PROTEIN AYG1 (AFU_ORTHOLOGUE AFUA_2G17550)"/>
    <property type="match status" value="1"/>
</dbReference>
<evidence type="ECO:0000256" key="1">
    <source>
        <dbReference type="ARBA" id="ARBA00022801"/>
    </source>
</evidence>
<dbReference type="PATRIC" id="fig|1605367.3.peg.3448"/>
<dbReference type="GO" id="GO:0016787">
    <property type="term" value="F:hydrolase activity"/>
    <property type="evidence" value="ECO:0007669"/>
    <property type="project" value="UniProtKB-KW"/>
</dbReference>
<dbReference type="EMBL" id="LGTQ01000006">
    <property type="protein sequence ID" value="KPM48936.1"/>
    <property type="molecule type" value="Genomic_DNA"/>
</dbReference>
<evidence type="ECO:0000313" key="3">
    <source>
        <dbReference type="Proteomes" id="UP000050454"/>
    </source>
</evidence>
<dbReference type="RefSeq" id="WP_055147600.1">
    <property type="nucleotide sequence ID" value="NZ_JXSZ01000006.1"/>
</dbReference>